<organism evidence="3 4">
    <name type="scientific">Aspergillus oryzae</name>
    <name type="common">Yellow koji mold</name>
    <dbReference type="NCBI Taxonomy" id="5062"/>
    <lineage>
        <taxon>Eukaryota</taxon>
        <taxon>Fungi</taxon>
        <taxon>Dikarya</taxon>
        <taxon>Ascomycota</taxon>
        <taxon>Pezizomycotina</taxon>
        <taxon>Eurotiomycetes</taxon>
        <taxon>Eurotiomycetidae</taxon>
        <taxon>Eurotiales</taxon>
        <taxon>Aspergillaceae</taxon>
        <taxon>Aspergillus</taxon>
        <taxon>Aspergillus subgen. Circumdati</taxon>
    </lineage>
</organism>
<feature type="region of interest" description="Disordered" evidence="2">
    <location>
        <begin position="108"/>
        <end position="143"/>
    </location>
</feature>
<comment type="caution">
    <text evidence="3">The sequence shown here is derived from an EMBL/GenBank/DDBJ whole genome shotgun (WGS) entry which is preliminary data.</text>
</comment>
<feature type="coiled-coil region" evidence="1">
    <location>
        <begin position="42"/>
        <end position="69"/>
    </location>
</feature>
<feature type="compositionally biased region" description="Basic residues" evidence="2">
    <location>
        <begin position="1"/>
        <end position="10"/>
    </location>
</feature>
<gene>
    <name evidence="3" type="ORF">Aory04_000035500</name>
</gene>
<dbReference type="Proteomes" id="UP001165205">
    <property type="component" value="Unassembled WGS sequence"/>
</dbReference>
<keyword evidence="1" id="KW-0175">Coiled coil</keyword>
<feature type="compositionally biased region" description="Polar residues" evidence="2">
    <location>
        <begin position="28"/>
        <end position="37"/>
    </location>
</feature>
<sequence length="452" mass="49035">MKRMVNHRTARIKESLDNIRRKAPAPRKQTQNNEDSVPTQQIDLLNQQIVAQQQQIQHLSDRYAQLTVDHQIMLQEVMRVQKTVLNHEHVIHQLMTYLLSVDARQRRDSKASGPFQAQGQGGSTLSPSQVASMDDEPSSPLQHASKLLNDMNAEIQFNLGGLDSLGEPPKTGPVVATTPAMDAAPRNGVVRPSTAAAATPANPANPTNAATTALVYPKMSGEIEPVVYPVGATNGIDPMYSEHVNNVPYPMPPKQEVDDARRQFADNRKKSNHVDPGWMRMDDVLPKPFTRKSLLDMLEKHLVHLKTMPQGMETAQPTAAVTMAAQSSAAQSVKEDSSPSQSPATSINNWQTPGQFQGMAAVHPNLQQVQGQYVPATPATAAAYAVDQNGVQYPTAPVALTAAAAAAARPQPRRQVSDMASAAENPNLAKRQRVYAPQPQAMVNPVQAARTG</sequence>
<feature type="region of interest" description="Disordered" evidence="2">
    <location>
        <begin position="1"/>
        <end position="37"/>
    </location>
</feature>
<dbReference type="EMBL" id="BSYA01000002">
    <property type="protein sequence ID" value="GMG22781.1"/>
    <property type="molecule type" value="Genomic_DNA"/>
</dbReference>
<feature type="region of interest" description="Disordered" evidence="2">
    <location>
        <begin position="411"/>
        <end position="452"/>
    </location>
</feature>
<evidence type="ECO:0000256" key="1">
    <source>
        <dbReference type="SAM" id="Coils"/>
    </source>
</evidence>
<proteinExistence type="predicted"/>
<evidence type="ECO:0000256" key="2">
    <source>
        <dbReference type="SAM" id="MobiDB-lite"/>
    </source>
</evidence>
<protein>
    <submittedName>
        <fullName evidence="3">Unnamed protein product</fullName>
    </submittedName>
</protein>
<feature type="compositionally biased region" description="Basic and acidic residues" evidence="2">
    <location>
        <begin position="11"/>
        <end position="20"/>
    </location>
</feature>
<feature type="region of interest" description="Disordered" evidence="2">
    <location>
        <begin position="323"/>
        <end position="352"/>
    </location>
</feature>
<name>A0AAN5BSM8_ASPOZ</name>
<feature type="compositionally biased region" description="Polar residues" evidence="2">
    <location>
        <begin position="115"/>
        <end position="131"/>
    </location>
</feature>
<dbReference type="AlphaFoldDB" id="A0AAN5BSM8"/>
<feature type="compositionally biased region" description="Polar residues" evidence="2">
    <location>
        <begin position="338"/>
        <end position="352"/>
    </location>
</feature>
<evidence type="ECO:0000313" key="3">
    <source>
        <dbReference type="EMBL" id="GMG22781.1"/>
    </source>
</evidence>
<reference evidence="3" key="1">
    <citation type="submission" date="2023-04" db="EMBL/GenBank/DDBJ databases">
        <title>Aspergillus oryzae NBRC 4228.</title>
        <authorList>
            <person name="Ichikawa N."/>
            <person name="Sato H."/>
            <person name="Tonouchi N."/>
        </authorList>
    </citation>
    <scope>NUCLEOTIDE SEQUENCE</scope>
    <source>
        <strain evidence="3">NBRC 4228</strain>
    </source>
</reference>
<evidence type="ECO:0000313" key="4">
    <source>
        <dbReference type="Proteomes" id="UP001165205"/>
    </source>
</evidence>
<accession>A0AAN5BSM8</accession>
<feature type="compositionally biased region" description="Low complexity" evidence="2">
    <location>
        <begin position="323"/>
        <end position="332"/>
    </location>
</feature>